<dbReference type="PANTHER" id="PTHR47178">
    <property type="entry name" value="MONOOXYGENASE, FAD-BINDING"/>
    <property type="match status" value="1"/>
</dbReference>
<name>A0A5J5EGV2_9PEZI</name>
<dbReference type="Gene3D" id="3.50.50.60">
    <property type="entry name" value="FAD/NAD(P)-binding domain"/>
    <property type="match status" value="1"/>
</dbReference>
<comment type="cofactor">
    <cofactor evidence="1">
        <name>FAD</name>
        <dbReference type="ChEBI" id="CHEBI:57692"/>
    </cofactor>
</comment>
<dbReference type="PRINTS" id="PR00420">
    <property type="entry name" value="RNGMNOXGNASE"/>
</dbReference>
<evidence type="ECO:0000256" key="4">
    <source>
        <dbReference type="ARBA" id="ARBA00023002"/>
    </source>
</evidence>
<organism evidence="7 8">
    <name type="scientific">Sphaerosporella brunnea</name>
    <dbReference type="NCBI Taxonomy" id="1250544"/>
    <lineage>
        <taxon>Eukaryota</taxon>
        <taxon>Fungi</taxon>
        <taxon>Dikarya</taxon>
        <taxon>Ascomycota</taxon>
        <taxon>Pezizomycotina</taxon>
        <taxon>Pezizomycetes</taxon>
        <taxon>Pezizales</taxon>
        <taxon>Pyronemataceae</taxon>
        <taxon>Sphaerosporella</taxon>
    </lineage>
</organism>
<evidence type="ECO:0000259" key="6">
    <source>
        <dbReference type="Pfam" id="PF01494"/>
    </source>
</evidence>
<keyword evidence="5" id="KW-0503">Monooxygenase</keyword>
<sequence>MPHPTNLHTKPVLIIGAGIAGLALAQALKEIGVPFLVFERDTAANSRLQGWALTIHFGLPELLSLLPPAVSAHIDSTQVNPALAYDRSDSILINLADCGVKWRLPPGSGTRKRVSRDRFRKLLMDGLTDNILWGKTFVDFTAPRDSETVTAVFSDGSSYEGLLLVGVDGATSKVRSLLYSLESFPPTPIPITFLGTSLHVTGPQIRPVLDLDPVLFQGCHPQSATWMWFSVMDSPSTNGTASLPYDEQVWRVQLCLSWPSPGDEEIPGTDAERVQMMRRKSLDFEPRLKAIFHEALPDDHGPVLRIELADWCLPSQRNMEQGGRVTLAGGAAHTMVMYRGEGFNHAIVDDYKLVAAIKRIYDPTLSERDLARAREQAIDEYEFEVSARGSSAVAMCREACFDVHQWEKLDENSAVRKKRVL</sequence>
<evidence type="ECO:0000256" key="2">
    <source>
        <dbReference type="ARBA" id="ARBA00022630"/>
    </source>
</evidence>
<evidence type="ECO:0000256" key="1">
    <source>
        <dbReference type="ARBA" id="ARBA00001974"/>
    </source>
</evidence>
<gene>
    <name evidence="7" type="ORF">FN846DRAFT_786589</name>
</gene>
<evidence type="ECO:0000256" key="5">
    <source>
        <dbReference type="ARBA" id="ARBA00023033"/>
    </source>
</evidence>
<dbReference type="GO" id="GO:0004497">
    <property type="term" value="F:monooxygenase activity"/>
    <property type="evidence" value="ECO:0007669"/>
    <property type="project" value="UniProtKB-KW"/>
</dbReference>
<dbReference type="PANTHER" id="PTHR47178:SF1">
    <property type="entry name" value="FAD-BINDING DOMAIN-CONTAINING PROTEIN-RELATED"/>
    <property type="match status" value="1"/>
</dbReference>
<proteinExistence type="predicted"/>
<dbReference type="SUPFAM" id="SSF51905">
    <property type="entry name" value="FAD/NAD(P)-binding domain"/>
    <property type="match status" value="1"/>
</dbReference>
<dbReference type="Pfam" id="PF01494">
    <property type="entry name" value="FAD_binding_3"/>
    <property type="match status" value="1"/>
</dbReference>
<keyword evidence="3" id="KW-0274">FAD</keyword>
<keyword evidence="8" id="KW-1185">Reference proteome</keyword>
<dbReference type="OrthoDB" id="47494at2759"/>
<dbReference type="EMBL" id="VXIS01000350">
    <property type="protein sequence ID" value="KAA8894293.1"/>
    <property type="molecule type" value="Genomic_DNA"/>
</dbReference>
<dbReference type="Pfam" id="PF13450">
    <property type="entry name" value="NAD_binding_8"/>
    <property type="match status" value="1"/>
</dbReference>
<keyword evidence="2" id="KW-0285">Flavoprotein</keyword>
<dbReference type="Proteomes" id="UP000326924">
    <property type="component" value="Unassembled WGS sequence"/>
</dbReference>
<feature type="domain" description="FAD-binding" evidence="6">
    <location>
        <begin position="144"/>
        <end position="364"/>
    </location>
</feature>
<dbReference type="GO" id="GO:0071949">
    <property type="term" value="F:FAD binding"/>
    <property type="evidence" value="ECO:0007669"/>
    <property type="project" value="InterPro"/>
</dbReference>
<comment type="caution">
    <text evidence="7">The sequence shown here is derived from an EMBL/GenBank/DDBJ whole genome shotgun (WGS) entry which is preliminary data.</text>
</comment>
<evidence type="ECO:0000313" key="7">
    <source>
        <dbReference type="EMBL" id="KAA8894293.1"/>
    </source>
</evidence>
<dbReference type="InParanoid" id="A0A5J5EGV2"/>
<dbReference type="InterPro" id="IPR036188">
    <property type="entry name" value="FAD/NAD-bd_sf"/>
</dbReference>
<keyword evidence="4" id="KW-0560">Oxidoreductase</keyword>
<evidence type="ECO:0000256" key="3">
    <source>
        <dbReference type="ARBA" id="ARBA00022827"/>
    </source>
</evidence>
<evidence type="ECO:0000313" key="8">
    <source>
        <dbReference type="Proteomes" id="UP000326924"/>
    </source>
</evidence>
<accession>A0A5J5EGV2</accession>
<reference evidence="7 8" key="1">
    <citation type="submission" date="2019-09" db="EMBL/GenBank/DDBJ databases">
        <title>Draft genome of the ectomycorrhizal ascomycete Sphaerosporella brunnea.</title>
        <authorList>
            <consortium name="DOE Joint Genome Institute"/>
            <person name="Benucci G.M."/>
            <person name="Marozzi G."/>
            <person name="Antonielli L."/>
            <person name="Sanchez S."/>
            <person name="Marco P."/>
            <person name="Wang X."/>
            <person name="Falini L.B."/>
            <person name="Barry K."/>
            <person name="Haridas S."/>
            <person name="Lipzen A."/>
            <person name="Labutti K."/>
            <person name="Grigoriev I.V."/>
            <person name="Murat C."/>
            <person name="Martin F."/>
            <person name="Albertini E."/>
            <person name="Donnini D."/>
            <person name="Bonito G."/>
        </authorList>
    </citation>
    <scope>NUCLEOTIDE SEQUENCE [LARGE SCALE GENOMIC DNA]</scope>
    <source>
        <strain evidence="7 8">Sb_GMNB300</strain>
    </source>
</reference>
<protein>
    <recommendedName>
        <fullName evidence="6">FAD-binding domain-containing protein</fullName>
    </recommendedName>
</protein>
<dbReference type="InterPro" id="IPR002938">
    <property type="entry name" value="FAD-bd"/>
</dbReference>
<dbReference type="AlphaFoldDB" id="A0A5J5EGV2"/>